<dbReference type="Gene3D" id="3.30.70.640">
    <property type="entry name" value="Molybdopterin cofactor biosynthesis C (MoaC) domain"/>
    <property type="match status" value="1"/>
</dbReference>
<dbReference type="HAMAP" id="MF_01224_B">
    <property type="entry name" value="MoaC_B"/>
    <property type="match status" value="1"/>
</dbReference>
<evidence type="ECO:0000259" key="8">
    <source>
        <dbReference type="Pfam" id="PF01967"/>
    </source>
</evidence>
<feature type="domain" description="Molybdopterin cofactor biosynthesis C (MoaC)" evidence="8">
    <location>
        <begin position="16"/>
        <end position="151"/>
    </location>
</feature>
<dbReference type="PANTHER" id="PTHR22960:SF29">
    <property type="entry name" value="CYCLIC PYRANOPTERIN MONOPHOSPHATE SYNTHASE"/>
    <property type="match status" value="1"/>
</dbReference>
<comment type="similarity">
    <text evidence="7">Belongs to the MoaC family.</text>
</comment>
<organism evidence="9 10">
    <name type="scientific">Parvularcula marina</name>
    <dbReference type="NCBI Taxonomy" id="2292771"/>
    <lineage>
        <taxon>Bacteria</taxon>
        <taxon>Pseudomonadati</taxon>
        <taxon>Pseudomonadota</taxon>
        <taxon>Alphaproteobacteria</taxon>
        <taxon>Parvularculales</taxon>
        <taxon>Parvularculaceae</taxon>
        <taxon>Parvularcula</taxon>
    </lineage>
</organism>
<dbReference type="FunCoup" id="A0A371RGP7">
    <property type="interactions" value="342"/>
</dbReference>
<gene>
    <name evidence="7 9" type="primary">moaC</name>
    <name evidence="9" type="ORF">DX908_04455</name>
</gene>
<sequence length="164" mass="17455">MTKDLTHFDSEGRPRMVDVTAKEETARHAVAQGSVRFSQAAFELVSREGVKKGDIRRIAELAGVMGAKKTADLIPLCHPLPISGVDVQVEPEPSLPGYKVTASVKTTGRTGVEMEALTAVSIACLTIYDMAKAVDKGIEIGSILLVEKSGGKSGDYHRTDKASS</sequence>
<accession>A0A371RGP7</accession>
<dbReference type="EC" id="4.6.1.17" evidence="3 7"/>
<evidence type="ECO:0000256" key="5">
    <source>
        <dbReference type="ARBA" id="ARBA00023239"/>
    </source>
</evidence>
<dbReference type="InterPro" id="IPR047594">
    <property type="entry name" value="MoaC_bact/euk"/>
</dbReference>
<evidence type="ECO:0000313" key="10">
    <source>
        <dbReference type="Proteomes" id="UP000264589"/>
    </source>
</evidence>
<dbReference type="Pfam" id="PF01967">
    <property type="entry name" value="MoaC"/>
    <property type="match status" value="1"/>
</dbReference>
<proteinExistence type="inferred from homology"/>
<dbReference type="InterPro" id="IPR002820">
    <property type="entry name" value="Mopterin_CF_biosynth-C_dom"/>
</dbReference>
<name>A0A371RGP7_9PROT</name>
<dbReference type="EMBL" id="QUQO01000001">
    <property type="protein sequence ID" value="RFB04595.1"/>
    <property type="molecule type" value="Genomic_DNA"/>
</dbReference>
<dbReference type="AlphaFoldDB" id="A0A371RGP7"/>
<evidence type="ECO:0000256" key="4">
    <source>
        <dbReference type="ARBA" id="ARBA00023150"/>
    </source>
</evidence>
<evidence type="ECO:0000313" key="9">
    <source>
        <dbReference type="EMBL" id="RFB04595.1"/>
    </source>
</evidence>
<comment type="function">
    <text evidence="6 7">Catalyzes the conversion of (8S)-3',8-cyclo-7,8-dihydroguanosine 5'-triphosphate to cyclic pyranopterin monophosphate (cPMP).</text>
</comment>
<dbReference type="InterPro" id="IPR050105">
    <property type="entry name" value="MoCo_biosynth_MoaA/MoaC"/>
</dbReference>
<dbReference type="NCBIfam" id="TIGR00581">
    <property type="entry name" value="moaC"/>
    <property type="match status" value="1"/>
</dbReference>
<comment type="catalytic activity">
    <reaction evidence="1 7">
        <text>(8S)-3',8-cyclo-7,8-dihydroguanosine 5'-triphosphate = cyclic pyranopterin phosphate + diphosphate</text>
        <dbReference type="Rhea" id="RHEA:49580"/>
        <dbReference type="ChEBI" id="CHEBI:33019"/>
        <dbReference type="ChEBI" id="CHEBI:59648"/>
        <dbReference type="ChEBI" id="CHEBI:131766"/>
        <dbReference type="EC" id="4.6.1.17"/>
    </reaction>
</comment>
<evidence type="ECO:0000256" key="3">
    <source>
        <dbReference type="ARBA" id="ARBA00012575"/>
    </source>
</evidence>
<dbReference type="GO" id="GO:0006777">
    <property type="term" value="P:Mo-molybdopterin cofactor biosynthetic process"/>
    <property type="evidence" value="ECO:0007669"/>
    <property type="project" value="UniProtKB-UniRule"/>
</dbReference>
<dbReference type="UniPathway" id="UPA00344"/>
<keyword evidence="10" id="KW-1185">Reference proteome</keyword>
<reference evidence="9 10" key="1">
    <citation type="submission" date="2018-08" db="EMBL/GenBank/DDBJ databases">
        <title>Parvularcula sp. SM1705, isolated from surface water of the South Sea China.</title>
        <authorList>
            <person name="Sun L."/>
        </authorList>
    </citation>
    <scope>NUCLEOTIDE SEQUENCE [LARGE SCALE GENOMIC DNA]</scope>
    <source>
        <strain evidence="9 10">SM1705</strain>
    </source>
</reference>
<dbReference type="RefSeq" id="WP_116391227.1">
    <property type="nucleotide sequence ID" value="NZ_QUQO01000001.1"/>
</dbReference>
<evidence type="ECO:0000256" key="2">
    <source>
        <dbReference type="ARBA" id="ARBA00005046"/>
    </source>
</evidence>
<dbReference type="OrthoDB" id="9794429at2"/>
<comment type="caution">
    <text evidence="9">The sequence shown here is derived from an EMBL/GenBank/DDBJ whole genome shotgun (WGS) entry which is preliminary data.</text>
</comment>
<dbReference type="InterPro" id="IPR036522">
    <property type="entry name" value="MoaC_sf"/>
</dbReference>
<dbReference type="SUPFAM" id="SSF55040">
    <property type="entry name" value="Molybdenum cofactor biosynthesis protein C, MoaC"/>
    <property type="match status" value="1"/>
</dbReference>
<comment type="pathway">
    <text evidence="2 7">Cofactor biosynthesis; molybdopterin biosynthesis.</text>
</comment>
<feature type="binding site" evidence="7">
    <location>
        <begin position="114"/>
        <end position="115"/>
    </location>
    <ligand>
        <name>substrate</name>
    </ligand>
</feature>
<dbReference type="NCBIfam" id="NF006870">
    <property type="entry name" value="PRK09364.1"/>
    <property type="match status" value="1"/>
</dbReference>
<dbReference type="PANTHER" id="PTHR22960">
    <property type="entry name" value="MOLYBDOPTERIN COFACTOR SYNTHESIS PROTEIN A"/>
    <property type="match status" value="1"/>
</dbReference>
<evidence type="ECO:0000256" key="6">
    <source>
        <dbReference type="ARBA" id="ARBA00055087"/>
    </source>
</evidence>
<comment type="subunit">
    <text evidence="7">Homohexamer; trimer of dimers.</text>
</comment>
<feature type="active site" evidence="7">
    <location>
        <position position="129"/>
    </location>
</feature>
<keyword evidence="4 7" id="KW-0501">Molybdenum cofactor biosynthesis</keyword>
<feature type="binding site" evidence="7">
    <location>
        <begin position="76"/>
        <end position="78"/>
    </location>
    <ligand>
        <name>substrate</name>
    </ligand>
</feature>
<evidence type="ECO:0000256" key="7">
    <source>
        <dbReference type="HAMAP-Rule" id="MF_01224"/>
    </source>
</evidence>
<dbReference type="CDD" id="cd01420">
    <property type="entry name" value="MoaC_PE"/>
    <property type="match status" value="1"/>
</dbReference>
<dbReference type="GO" id="GO:0061799">
    <property type="term" value="F:cyclic pyranopterin monophosphate synthase activity"/>
    <property type="evidence" value="ECO:0007669"/>
    <property type="project" value="UniProtKB-UniRule"/>
</dbReference>
<dbReference type="InterPro" id="IPR023045">
    <property type="entry name" value="MoaC"/>
</dbReference>
<protein>
    <recommendedName>
        <fullName evidence="3 7">Cyclic pyranopterin monophosphate synthase</fullName>
        <ecNumber evidence="3 7">4.6.1.17</ecNumber>
    </recommendedName>
    <alternativeName>
        <fullName evidence="7">Molybdenum cofactor biosynthesis protein C</fullName>
    </alternativeName>
</protein>
<dbReference type="InParanoid" id="A0A371RGP7"/>
<evidence type="ECO:0000256" key="1">
    <source>
        <dbReference type="ARBA" id="ARBA00001637"/>
    </source>
</evidence>
<dbReference type="Proteomes" id="UP000264589">
    <property type="component" value="Unassembled WGS sequence"/>
</dbReference>
<keyword evidence="5 7" id="KW-0456">Lyase</keyword>